<dbReference type="PANTHER" id="PTHR36173:SF2">
    <property type="entry name" value="RIBONUCLEASE VAPC16"/>
    <property type="match status" value="1"/>
</dbReference>
<dbReference type="CDD" id="cd09872">
    <property type="entry name" value="PIN_Sll0205-like"/>
    <property type="match status" value="1"/>
</dbReference>
<dbReference type="Proteomes" id="UP001162030">
    <property type="component" value="Chromosome"/>
</dbReference>
<organism evidence="2 3">
    <name type="scientific">Methylocaldum szegediense</name>
    <dbReference type="NCBI Taxonomy" id="73780"/>
    <lineage>
        <taxon>Bacteria</taxon>
        <taxon>Pseudomonadati</taxon>
        <taxon>Pseudomonadota</taxon>
        <taxon>Gammaproteobacteria</taxon>
        <taxon>Methylococcales</taxon>
        <taxon>Methylococcaceae</taxon>
        <taxon>Methylocaldum</taxon>
    </lineage>
</organism>
<protein>
    <submittedName>
        <fullName evidence="2">Type II toxin-antitoxin system VapC family toxin</fullName>
    </submittedName>
</protein>
<dbReference type="Gene3D" id="3.40.50.1010">
    <property type="entry name" value="5'-nuclease"/>
    <property type="match status" value="1"/>
</dbReference>
<accession>A0ABM9I816</accession>
<evidence type="ECO:0000313" key="3">
    <source>
        <dbReference type="Proteomes" id="UP001162030"/>
    </source>
</evidence>
<dbReference type="Pfam" id="PF01850">
    <property type="entry name" value="PIN"/>
    <property type="match status" value="1"/>
</dbReference>
<dbReference type="InterPro" id="IPR041705">
    <property type="entry name" value="PIN_Sll0205"/>
</dbReference>
<dbReference type="PANTHER" id="PTHR36173">
    <property type="entry name" value="RIBONUCLEASE VAPC16-RELATED"/>
    <property type="match status" value="1"/>
</dbReference>
<sequence length="128" mass="14295">MRLLLDTQVALWALTDDPRLTEKARRLILDPNCEIHVSVASLWEIAIKHQLGRGDMPVSGARAAELFECAGYLQLPILGIHATAVESLPAIHNDPFDRILIAQALTEPMRLVTHDRTVTRYSDTVVFV</sequence>
<name>A0ABM9I816_9GAMM</name>
<dbReference type="InterPro" id="IPR002716">
    <property type="entry name" value="PIN_dom"/>
</dbReference>
<feature type="domain" description="PIN" evidence="1">
    <location>
        <begin position="4"/>
        <end position="121"/>
    </location>
</feature>
<gene>
    <name evidence="2" type="ORF">MSZNOR_4470</name>
</gene>
<dbReference type="RefSeq" id="WP_317963496.1">
    <property type="nucleotide sequence ID" value="NZ_OX458333.1"/>
</dbReference>
<dbReference type="InterPro" id="IPR029060">
    <property type="entry name" value="PIN-like_dom_sf"/>
</dbReference>
<evidence type="ECO:0000259" key="1">
    <source>
        <dbReference type="Pfam" id="PF01850"/>
    </source>
</evidence>
<evidence type="ECO:0000313" key="2">
    <source>
        <dbReference type="EMBL" id="CAI8951982.1"/>
    </source>
</evidence>
<dbReference type="InterPro" id="IPR052919">
    <property type="entry name" value="TA_system_RNase"/>
</dbReference>
<keyword evidence="3" id="KW-1185">Reference proteome</keyword>
<dbReference type="SUPFAM" id="SSF88723">
    <property type="entry name" value="PIN domain-like"/>
    <property type="match status" value="1"/>
</dbReference>
<dbReference type="EMBL" id="OX458333">
    <property type="protein sequence ID" value="CAI8951982.1"/>
    <property type="molecule type" value="Genomic_DNA"/>
</dbReference>
<reference evidence="2 3" key="1">
    <citation type="submission" date="2023-03" db="EMBL/GenBank/DDBJ databases">
        <authorList>
            <person name="Pearce D."/>
        </authorList>
    </citation>
    <scope>NUCLEOTIDE SEQUENCE [LARGE SCALE GENOMIC DNA]</scope>
    <source>
        <strain evidence="2">Msz</strain>
    </source>
</reference>
<proteinExistence type="predicted"/>